<proteinExistence type="predicted"/>
<dbReference type="KEGG" id="pact:CA264_14580"/>
<feature type="region of interest" description="Disordered" evidence="1">
    <location>
        <begin position="56"/>
        <end position="79"/>
    </location>
</feature>
<feature type="region of interest" description="Disordered" evidence="1">
    <location>
        <begin position="1"/>
        <end position="20"/>
    </location>
</feature>
<gene>
    <name evidence="2" type="ORF">CA264_14580</name>
</gene>
<dbReference type="RefSeq" id="WP_025608141.1">
    <property type="nucleotide sequence ID" value="NZ_CP021235.1"/>
</dbReference>
<accession>A0A1X9YUM8</accession>
<protein>
    <submittedName>
        <fullName evidence="2">Uncharacterized protein</fullName>
    </submittedName>
</protein>
<evidence type="ECO:0000313" key="3">
    <source>
        <dbReference type="Proteomes" id="UP000266292"/>
    </source>
</evidence>
<evidence type="ECO:0000256" key="1">
    <source>
        <dbReference type="SAM" id="MobiDB-lite"/>
    </source>
</evidence>
<evidence type="ECO:0000313" key="2">
    <source>
        <dbReference type="EMBL" id="ARS36553.1"/>
    </source>
</evidence>
<organism evidence="2 3">
    <name type="scientific">Pontibacter actiniarum</name>
    <dbReference type="NCBI Taxonomy" id="323450"/>
    <lineage>
        <taxon>Bacteria</taxon>
        <taxon>Pseudomonadati</taxon>
        <taxon>Bacteroidota</taxon>
        <taxon>Cytophagia</taxon>
        <taxon>Cytophagales</taxon>
        <taxon>Hymenobacteraceae</taxon>
        <taxon>Pontibacter</taxon>
    </lineage>
</organism>
<keyword evidence="3" id="KW-1185">Reference proteome</keyword>
<dbReference type="Proteomes" id="UP000266292">
    <property type="component" value="Chromosome"/>
</dbReference>
<sequence>MLRKKNGSNRGRVPLGAKRNAHHRAELADFRAVITAETFRSGYFNKADQLQKSDSHTVPIAQHGNGNSLTTLQPNTGSC</sequence>
<dbReference type="EMBL" id="CP021235">
    <property type="protein sequence ID" value="ARS36553.1"/>
    <property type="molecule type" value="Genomic_DNA"/>
</dbReference>
<dbReference type="AlphaFoldDB" id="A0A1X9YUM8"/>
<reference evidence="3" key="1">
    <citation type="submission" date="2017-05" db="EMBL/GenBank/DDBJ databases">
        <authorList>
            <person name="Ray J."/>
            <person name="Price M."/>
            <person name="Deutschbauer A."/>
        </authorList>
    </citation>
    <scope>NUCLEOTIDE SEQUENCE [LARGE SCALE GENOMIC DNA]</scope>
    <source>
        <strain evidence="3">DSM 19842</strain>
    </source>
</reference>
<feature type="compositionally biased region" description="Polar residues" evidence="1">
    <location>
        <begin position="64"/>
        <end position="79"/>
    </location>
</feature>
<name>A0A1X9YUM8_9BACT</name>